<organism evidence="1">
    <name type="scientific">Pseudomonas syringae pv. actinidiae</name>
    <dbReference type="NCBI Taxonomy" id="103796"/>
    <lineage>
        <taxon>Bacteria</taxon>
        <taxon>Pseudomonadati</taxon>
        <taxon>Pseudomonadota</taxon>
        <taxon>Gammaproteobacteria</taxon>
        <taxon>Pseudomonadales</taxon>
        <taxon>Pseudomonadaceae</taxon>
        <taxon>Pseudomonas</taxon>
        <taxon>Pseudomonas syringae</taxon>
    </lineage>
</organism>
<dbReference type="AlphaFoldDB" id="M1JLG6"/>
<evidence type="ECO:0000313" key="1">
    <source>
        <dbReference type="EMBL" id="AGE82552.1"/>
    </source>
</evidence>
<reference evidence="1" key="2">
    <citation type="journal article" date="2013" name="PLoS ONE">
        <title>Pseudomonas syringae pv. actinidiae from Recent Outbreaks of Kiwifruit Bacterial Canker Belong to Different Clones that Originated in China.</title>
        <authorList>
            <person name="Butler M.I."/>
            <person name="Stockwell P.A."/>
            <person name="Black M.A."/>
            <person name="Day R.C."/>
            <person name="Lamont I.L."/>
            <person name="Poulter R.T.M."/>
        </authorList>
    </citation>
    <scope>NUCLEOTIDE SEQUENCE</scope>
    <source>
        <strain evidence="1">ICMP19455</strain>
    </source>
</reference>
<name>M1JLG6_PSESF</name>
<protein>
    <submittedName>
        <fullName evidence="1">Uncharacterized protein</fullName>
    </submittedName>
</protein>
<accession>M1JLG6</accession>
<dbReference type="EMBL" id="KC148188">
    <property type="protein sequence ID" value="AGE82552.1"/>
    <property type="molecule type" value="Genomic_DNA"/>
</dbReference>
<sequence>MDETGALLSNLISKTASTKGSFPSFDGSFPLGSARNTCPPPIDSNQLFPCG</sequence>
<proteinExistence type="predicted"/>
<reference evidence="1" key="1">
    <citation type="submission" date="2012-11" db="EMBL/GenBank/DDBJ databases">
        <authorList>
            <person name="Butler M."/>
            <person name="Stockwell P."/>
            <person name="Black M."/>
            <person name="Day R."/>
            <person name="Zhao Z."/>
            <person name="Huang L."/>
            <person name="Lamont I."/>
            <person name="Poulter R."/>
        </authorList>
    </citation>
    <scope>NUCLEOTIDE SEQUENCE</scope>
    <source>
        <strain evidence="1">ICMP19455</strain>
    </source>
</reference>